<dbReference type="AlphaFoldDB" id="A0A9P7R7S8"/>
<evidence type="ECO:0000313" key="2">
    <source>
        <dbReference type="Proteomes" id="UP000699042"/>
    </source>
</evidence>
<organism evidence="1 2">
    <name type="scientific">Colletotrichum scovillei</name>
    <dbReference type="NCBI Taxonomy" id="1209932"/>
    <lineage>
        <taxon>Eukaryota</taxon>
        <taxon>Fungi</taxon>
        <taxon>Dikarya</taxon>
        <taxon>Ascomycota</taxon>
        <taxon>Pezizomycotina</taxon>
        <taxon>Sordariomycetes</taxon>
        <taxon>Hypocreomycetidae</taxon>
        <taxon>Glomerellales</taxon>
        <taxon>Glomerellaceae</taxon>
        <taxon>Colletotrichum</taxon>
        <taxon>Colletotrichum acutatum species complex</taxon>
    </lineage>
</organism>
<protein>
    <submittedName>
        <fullName evidence="1">Uncharacterized protein</fullName>
    </submittedName>
</protein>
<proteinExistence type="predicted"/>
<name>A0A9P7R7S8_9PEZI</name>
<comment type="caution">
    <text evidence="1">The sequence shown here is derived from an EMBL/GenBank/DDBJ whole genome shotgun (WGS) entry which is preliminary data.</text>
</comment>
<dbReference type="EMBL" id="JAESDN010000004">
    <property type="protein sequence ID" value="KAG7051150.1"/>
    <property type="molecule type" value="Genomic_DNA"/>
</dbReference>
<keyword evidence="2" id="KW-1185">Reference proteome</keyword>
<dbReference type="Proteomes" id="UP000699042">
    <property type="component" value="Unassembled WGS sequence"/>
</dbReference>
<reference evidence="1" key="1">
    <citation type="submission" date="2021-05" db="EMBL/GenBank/DDBJ databases">
        <title>Comparative genomics of three Colletotrichum scovillei strains and genetic complementation revealed genes involved fungal growth and virulence on chili pepper.</title>
        <authorList>
            <person name="Hsieh D.-K."/>
            <person name="Chuang S.-C."/>
            <person name="Chen C.-Y."/>
            <person name="Chao Y.-T."/>
            <person name="Lu M.-Y.J."/>
            <person name="Lee M.-H."/>
            <person name="Shih M.-C."/>
        </authorList>
    </citation>
    <scope>NUCLEOTIDE SEQUENCE</scope>
    <source>
        <strain evidence="1">Coll-153</strain>
    </source>
</reference>
<sequence length="36" mass="4184">MEGMGLRGCILYTTPSHTIHLRSSHTQTHSYIRIRE</sequence>
<feature type="non-terminal residue" evidence="1">
    <location>
        <position position="36"/>
    </location>
</feature>
<accession>A0A9P7R7S8</accession>
<evidence type="ECO:0000313" key="1">
    <source>
        <dbReference type="EMBL" id="KAG7051150.1"/>
    </source>
</evidence>
<gene>
    <name evidence="1" type="ORF">JMJ77_001776</name>
</gene>